<dbReference type="InterPro" id="IPR041221">
    <property type="entry name" value="APC1_C"/>
</dbReference>
<evidence type="ECO:0000259" key="8">
    <source>
        <dbReference type="Pfam" id="PF18122"/>
    </source>
</evidence>
<evidence type="ECO:0000256" key="4">
    <source>
        <dbReference type="ARBA" id="ARBA00022776"/>
    </source>
</evidence>
<gene>
    <name evidence="11" type="ORF">NTJ_00892</name>
</gene>
<evidence type="ECO:0000256" key="2">
    <source>
        <dbReference type="ARBA" id="ARBA00022618"/>
    </source>
</evidence>
<dbReference type="EMBL" id="AP028909">
    <property type="protein sequence ID" value="BES88086.1"/>
    <property type="molecule type" value="Genomic_DNA"/>
</dbReference>
<evidence type="ECO:0000259" key="10">
    <source>
        <dbReference type="Pfam" id="PF21282"/>
    </source>
</evidence>
<reference evidence="11 12" key="1">
    <citation type="submission" date="2023-09" db="EMBL/GenBank/DDBJ databases">
        <title>Nesidiocoris tenuis whole genome shotgun sequence.</title>
        <authorList>
            <person name="Shibata T."/>
            <person name="Shimoda M."/>
            <person name="Kobayashi T."/>
            <person name="Uehara T."/>
        </authorList>
    </citation>
    <scope>NUCLEOTIDE SEQUENCE [LARGE SCALE GENOMIC DNA]</scope>
    <source>
        <strain evidence="11 12">Japan</strain>
    </source>
</reference>
<feature type="domain" description="Anaphase-promoting complex subunit 1 C-terminal" evidence="8">
    <location>
        <begin position="1751"/>
        <end position="1895"/>
    </location>
</feature>
<proteinExistence type="inferred from homology"/>
<organism evidence="11 12">
    <name type="scientific">Nesidiocoris tenuis</name>
    <dbReference type="NCBI Taxonomy" id="355587"/>
    <lineage>
        <taxon>Eukaryota</taxon>
        <taxon>Metazoa</taxon>
        <taxon>Ecdysozoa</taxon>
        <taxon>Arthropoda</taxon>
        <taxon>Hexapoda</taxon>
        <taxon>Insecta</taxon>
        <taxon>Pterygota</taxon>
        <taxon>Neoptera</taxon>
        <taxon>Paraneoptera</taxon>
        <taxon>Hemiptera</taxon>
        <taxon>Heteroptera</taxon>
        <taxon>Panheteroptera</taxon>
        <taxon>Cimicomorpha</taxon>
        <taxon>Miridae</taxon>
        <taxon>Dicyphina</taxon>
        <taxon>Nesidiocoris</taxon>
    </lineage>
</organism>
<evidence type="ECO:0000259" key="9">
    <source>
        <dbReference type="Pfam" id="PF20518"/>
    </source>
</evidence>
<evidence type="ECO:0000256" key="6">
    <source>
        <dbReference type="SAM" id="MobiDB-lite"/>
    </source>
</evidence>
<feature type="region of interest" description="Disordered" evidence="6">
    <location>
        <begin position="303"/>
        <end position="342"/>
    </location>
</feature>
<keyword evidence="2" id="KW-0132">Cell division</keyword>
<evidence type="ECO:0000256" key="5">
    <source>
        <dbReference type="ARBA" id="ARBA00023306"/>
    </source>
</evidence>
<evidence type="ECO:0000313" key="11">
    <source>
        <dbReference type="EMBL" id="BES88086.1"/>
    </source>
</evidence>
<feature type="domain" description="Anaphase-promoting complex subunit 1 N-terminal" evidence="7">
    <location>
        <begin position="541"/>
        <end position="684"/>
    </location>
</feature>
<dbReference type="InterPro" id="IPR048971">
    <property type="entry name" value="Apc1_3rd"/>
</dbReference>
<evidence type="ECO:0000313" key="12">
    <source>
        <dbReference type="Proteomes" id="UP001307889"/>
    </source>
</evidence>
<evidence type="ECO:0000256" key="1">
    <source>
        <dbReference type="ARBA" id="ARBA00010547"/>
    </source>
</evidence>
<keyword evidence="3" id="KW-0677">Repeat</keyword>
<protein>
    <submittedName>
        <fullName evidence="11">Anaphase promoting complex subunit 1</fullName>
    </submittedName>
</protein>
<feature type="domain" description="Anaphase-promoting complex subunit 1 middle" evidence="9">
    <location>
        <begin position="709"/>
        <end position="908"/>
    </location>
</feature>
<dbReference type="Pfam" id="PF18122">
    <property type="entry name" value="APC1_C"/>
    <property type="match status" value="1"/>
</dbReference>
<feature type="compositionally biased region" description="Polar residues" evidence="6">
    <location>
        <begin position="323"/>
        <end position="342"/>
    </location>
</feature>
<keyword evidence="4" id="KW-0498">Mitosis</keyword>
<dbReference type="InterPro" id="IPR046794">
    <property type="entry name" value="Apc1_MidN"/>
</dbReference>
<dbReference type="Proteomes" id="UP001307889">
    <property type="component" value="Chromosome 1"/>
</dbReference>
<comment type="similarity">
    <text evidence="1">Belongs to the APC1 family.</text>
</comment>
<evidence type="ECO:0000256" key="3">
    <source>
        <dbReference type="ARBA" id="ARBA00022737"/>
    </source>
</evidence>
<dbReference type="PANTHER" id="PTHR12827:SF3">
    <property type="entry name" value="ANAPHASE-PROMOTING COMPLEX SUBUNIT 1"/>
    <property type="match status" value="1"/>
</dbReference>
<name>A0ABN7A745_9HEMI</name>
<keyword evidence="5" id="KW-0131">Cell cycle</keyword>
<sequence length="1943" mass="214753">MIAASEPQEFVPFGRQHMLNHPGSVIVELGQGKILSEPFLAQRLSQVCLNDSSEKEWWTLRPLVEPTTGVDSAARCRGEAVPSSEKELYVSGRTAVVSIGSVGSPLNRQIDDKSSSRIIKASYTVETPIAAALFCNFVHSNAESLPSLCIVESDKIRAFTEGGQDFITPLQFKVSDVWATKFGLLLEREAHPFNPDSVCDSCYCDELTTIFSLLHPLDEISPILCIKQGGVLSYMNDPSYKVVFTSDEPSLCLLFNSSTGFHSLWKLRWTNPDEKEGMCGQPSSALINTSVFTSSPLSFDASHKPLLSQSRPRISPVSKAVGRSTTQIHSPSPKTSTSTAGGSLLQYSSYGDSSRTISRSSSSRIEARLGCSFNVHLAEPKPLVPEVCMEYLWSEAKSSGFKETSAKEGTRKAFLTKDVLGQEFLVYLVGTDFLAMLRLGRTNSKTPEPIVGTVTYLPACDAVPIPALNLVAVLEPGGGVVLYTGTVLVGKLHIGGVSSEQASVTYLSAFSSVTQMNSPFLKPSQTRRPCVLSSTRFIGDDEFDERMNLLSPVPQEGSLPMYFPHTSPYTVLTSPIGRYSSPMPTQEQSKNLSGGSSTKDGIVNLRDPVGARFTVEYGNGSMFRFTLPGFSSSSLVTECIKVFKVVLPKDIALQLLSKWYSVRNAPGTQDICPNLEWQLFISTLFDLFGYHLESLPLLSHIYGKMDCETPAKNTKKMRGPDSGTLEDWHYLISSPYHANNTLLPRLRTSSIISNTHWTDDSTSSTATNSALPGSLDFKKGALLFPYIYVIMFPLHLLYEDMKLNPTFADCLPLLVKMLYQLARDLNLDKYAAYYSSDRPMDCLRLSKFESQVPAEVVEKIDVPLYFNGRPPCIFAHLHSLVSGAKPDSPYPFINGVNSKSKEIVEIVGVIVGKCREEVLLNVIPPGSRCHLPVGLNPMKNYEAPTRDHEAALLMTHYGITREELLNLPAGIGAVLGNRIQNVTESPCQGWPLDAFRLISRLDLVPNLVGENREYYNQAKSSSESASQIEEEVLKLRFDKDRRVESVRKMLQSDEPAIINLTQRPEVSDHEFIEEQERYLYAISTRTMALPVGRGMMDLHTTVPVVVTEQLKIPKLCLNGKAPPRGVTVDLSHIEVVPNMNLWPSFHNGIAAGLKISPHAKNVQSTWILFNKPKNGHESLPEHAGFLMALGLSGHLNNLMHLYLYNYLNKCHEMTSVGVLLGLAASKRGTMDVGATKIFSLHIESLLPPTSIELDLVQNIQVAALLGIGLVYQGTGHPHIAEALLSEIGRPPGPEMENSSDREGYSLAAGLGLGLVMLGKGTDPTGLAHHDIADTLQYYMVGGHRRPLTGSQKEKYKSPSYQIREGDCINNHVTGPGATLALGMMYFNSGNVAVSNWLAAPEAEYMLDFVCPDQLLLRTLARGLVLWSHILPSRDWVEAHVPSTIRPFCLTRSRPGFEHVDHETMTQAYCNIVAGACMALGLRFAGTANNQAFNTLHYYCKLFISMASKSIGELAGTSTVETCICVTLLSLATVMVGTGDLDVLRMCRHLSSRVGRVTNSVVTYGSHLAVHMALGLLFLGGGSLSFSNSPEAVAALVCAFFPRFPTHSNDNRYHLQAFRHLYVLAVEPRLFLPKDIDSGALCYAKLEAVYIDTPHYSNQIAKLFAPCILPHLSVLKEVRVKDDRYWPIVFTRGKNWDQLVKTLQKGGKIGVKLRAGCLPYVDDPHGYKTLLAQSLSTNTAVSWSVSTDSLLSFVSDKATRRFVECFLRLAPINEYSMSKELKFIQWLSSIAYECITQNKLPILDYWIVILAKVLSLDSAQTSFLMWQEKLALAIEQSHVQADHTLSIMQYILRYFRKWQSSNSEFLNNYIRSGISWNSSEENIARLTSYSTYFSLPDAPKLATVVQQKPKSCLEFIRSARKANISTSAASTMWHVYKQSISHKN</sequence>
<evidence type="ECO:0000259" key="7">
    <source>
        <dbReference type="Pfam" id="PF12859"/>
    </source>
</evidence>
<dbReference type="Pfam" id="PF20518">
    <property type="entry name" value="Apc1_MidN"/>
    <property type="match status" value="1"/>
</dbReference>
<accession>A0ABN7A745</accession>
<dbReference type="PANTHER" id="PTHR12827">
    <property type="entry name" value="MEIOTIC CHECKPOINT REGULATOR TSG24 FAMILY MEMBER"/>
    <property type="match status" value="1"/>
</dbReference>
<feature type="domain" description="Anaphase-promoting complex subunit 1 beta-sandwich" evidence="10">
    <location>
        <begin position="1628"/>
        <end position="1713"/>
    </location>
</feature>
<dbReference type="InterPro" id="IPR024990">
    <property type="entry name" value="Apc1"/>
</dbReference>
<dbReference type="Pfam" id="PF12859">
    <property type="entry name" value="ANAPC1"/>
    <property type="match status" value="1"/>
</dbReference>
<dbReference type="Gene3D" id="1.25.10.10">
    <property type="entry name" value="Leucine-rich Repeat Variant"/>
    <property type="match status" value="2"/>
</dbReference>
<dbReference type="Pfam" id="PF21282">
    <property type="entry name" value="APC1_3rd"/>
    <property type="match status" value="1"/>
</dbReference>
<keyword evidence="12" id="KW-1185">Reference proteome</keyword>
<dbReference type="InterPro" id="IPR011989">
    <property type="entry name" value="ARM-like"/>
</dbReference>
<dbReference type="InterPro" id="IPR049255">
    <property type="entry name" value="Apc1_N"/>
</dbReference>